<feature type="non-terminal residue" evidence="1">
    <location>
        <position position="1"/>
    </location>
</feature>
<dbReference type="RefSeq" id="WP_207623988.1">
    <property type="nucleotide sequence ID" value="NZ_JAANHS010000034.1"/>
</dbReference>
<evidence type="ECO:0000313" key="2">
    <source>
        <dbReference type="Proteomes" id="UP001515660"/>
    </source>
</evidence>
<comment type="caution">
    <text evidence="1">The sequence shown here is derived from an EMBL/GenBank/DDBJ whole genome shotgun (WGS) entry which is preliminary data.</text>
</comment>
<protein>
    <submittedName>
        <fullName evidence="1">Uncharacterized protein</fullName>
    </submittedName>
</protein>
<keyword evidence="2" id="KW-1185">Reference proteome</keyword>
<organism evidence="1 2">
    <name type="scientific">Rhodobacter calidifons</name>
    <dbReference type="NCBI Taxonomy" id="2715277"/>
    <lineage>
        <taxon>Bacteria</taxon>
        <taxon>Pseudomonadati</taxon>
        <taxon>Pseudomonadota</taxon>
        <taxon>Alphaproteobacteria</taxon>
        <taxon>Rhodobacterales</taxon>
        <taxon>Rhodobacter group</taxon>
        <taxon>Rhodobacter</taxon>
    </lineage>
</organism>
<gene>
    <name evidence="1" type="ORF">G8O29_17835</name>
</gene>
<accession>A0ABX0GC91</accession>
<name>A0ABX0GC91_9RHOB</name>
<dbReference type="Proteomes" id="UP001515660">
    <property type="component" value="Unassembled WGS sequence"/>
</dbReference>
<sequence>GEAGRAFLRRGAEGWRVVALSGESLRLAASFRVLGLSPRQAAELEAALVRAEAGAEPASRAAWDSFRGTLLLAGD</sequence>
<dbReference type="EMBL" id="JAANHS010000034">
    <property type="protein sequence ID" value="NHB78559.1"/>
    <property type="molecule type" value="Genomic_DNA"/>
</dbReference>
<reference evidence="1 2" key="1">
    <citation type="journal article" date="2022" name="Microorganisms">
        <title>Genome Sequence and Characterization of a Xanthorhodopsin-Containing, Aerobic Anoxygenic Phototrophic Rhodobacter Species, Isolated from Mesophilic Conditions at Yellowstone National Park.</title>
        <authorList>
            <person name="Kyndt J.A."/>
            <person name="Robertson S."/>
            <person name="Shoffstall I.B."/>
            <person name="Ramaley R.F."/>
            <person name="Meyer T.E."/>
        </authorList>
    </citation>
    <scope>NUCLEOTIDE SEQUENCE [LARGE SCALE GENOMIC DNA]</scope>
    <source>
        <strain evidence="1 2">M37P</strain>
    </source>
</reference>
<evidence type="ECO:0000313" key="1">
    <source>
        <dbReference type="EMBL" id="NHB78559.1"/>
    </source>
</evidence>
<proteinExistence type="predicted"/>